<dbReference type="PANTHER" id="PTHR43679">
    <property type="entry name" value="OCTANOYLTRANSFERASE LIPM-RELATED"/>
    <property type="match status" value="1"/>
</dbReference>
<dbReference type="EMBL" id="JAPDOD010000022">
    <property type="protein sequence ID" value="MDA0163110.1"/>
    <property type="molecule type" value="Genomic_DNA"/>
</dbReference>
<evidence type="ECO:0000313" key="3">
    <source>
        <dbReference type="Proteomes" id="UP001149140"/>
    </source>
</evidence>
<dbReference type="AlphaFoldDB" id="A0A9X3S186"/>
<dbReference type="Pfam" id="PF21948">
    <property type="entry name" value="LplA-B_cat"/>
    <property type="match status" value="1"/>
</dbReference>
<dbReference type="Proteomes" id="UP001149140">
    <property type="component" value="Unassembled WGS sequence"/>
</dbReference>
<dbReference type="PANTHER" id="PTHR43679:SF2">
    <property type="entry name" value="OCTANOYL-[GCVH]:PROTEIN N-OCTANOYLTRANSFERASE"/>
    <property type="match status" value="1"/>
</dbReference>
<dbReference type="SUPFAM" id="SSF55681">
    <property type="entry name" value="Class II aaRS and biotin synthetases"/>
    <property type="match status" value="1"/>
</dbReference>
<dbReference type="InterPro" id="IPR004143">
    <property type="entry name" value="BPL_LPL_catalytic"/>
</dbReference>
<accession>A0A9X3S186</accession>
<dbReference type="RefSeq" id="WP_270042351.1">
    <property type="nucleotide sequence ID" value="NZ_JAPDOD010000022.1"/>
</dbReference>
<gene>
    <name evidence="2" type="ORF">OM076_22745</name>
</gene>
<proteinExistence type="predicted"/>
<dbReference type="InterPro" id="IPR045864">
    <property type="entry name" value="aa-tRNA-synth_II/BPL/LPL"/>
</dbReference>
<evidence type="ECO:0000313" key="2">
    <source>
        <dbReference type="EMBL" id="MDA0163110.1"/>
    </source>
</evidence>
<evidence type="ECO:0000259" key="1">
    <source>
        <dbReference type="PROSITE" id="PS51733"/>
    </source>
</evidence>
<dbReference type="Gene3D" id="3.30.930.10">
    <property type="entry name" value="Bira Bifunctional Protein, Domain 2"/>
    <property type="match status" value="1"/>
</dbReference>
<organism evidence="2 3">
    <name type="scientific">Solirubrobacter ginsenosidimutans</name>
    <dbReference type="NCBI Taxonomy" id="490573"/>
    <lineage>
        <taxon>Bacteria</taxon>
        <taxon>Bacillati</taxon>
        <taxon>Actinomycetota</taxon>
        <taxon>Thermoleophilia</taxon>
        <taxon>Solirubrobacterales</taxon>
        <taxon>Solirubrobacteraceae</taxon>
        <taxon>Solirubrobacter</taxon>
    </lineage>
</organism>
<name>A0A9X3S186_9ACTN</name>
<sequence>MQLVRSGAAGSAALELAVSHALLTRVAAGELPSTLRVYRPAPAVAFGKLDTLRPGYPDAVAAAQEQGFEPVLRLPGGHAAAYHRASLAIDVVWALDDPATGTHDRFRDEGERLAGALRTLGVDARVGEVPGEYCPGAYSVNARGRVKLIGTAQRLVRGAALLGASIVVGDGPGIRAVLDAVYSALEFPWDATTAGAIDEEVPGVSLDAVEAAVIASYGELEPATLDEATLTLAHRLAPQRAATSPT</sequence>
<comment type="caution">
    <text evidence="2">The sequence shown here is derived from an EMBL/GenBank/DDBJ whole genome shotgun (WGS) entry which is preliminary data.</text>
</comment>
<reference evidence="2" key="1">
    <citation type="submission" date="2022-10" db="EMBL/GenBank/DDBJ databases">
        <title>The WGS of Solirubrobacter ginsenosidimutans DSM 21036.</title>
        <authorList>
            <person name="Jiang Z."/>
        </authorList>
    </citation>
    <scope>NUCLEOTIDE SEQUENCE</scope>
    <source>
        <strain evidence="2">DSM 21036</strain>
    </source>
</reference>
<keyword evidence="3" id="KW-1185">Reference proteome</keyword>
<dbReference type="PROSITE" id="PS51733">
    <property type="entry name" value="BPL_LPL_CATALYTIC"/>
    <property type="match status" value="1"/>
</dbReference>
<dbReference type="InterPro" id="IPR050664">
    <property type="entry name" value="Octanoyltrans_LipM/LipL"/>
</dbReference>
<protein>
    <recommendedName>
        <fullName evidence="1">BPL/LPL catalytic domain-containing protein</fullName>
    </recommendedName>
</protein>
<feature type="domain" description="BPL/LPL catalytic" evidence="1">
    <location>
        <begin position="29"/>
        <end position="225"/>
    </location>
</feature>